<dbReference type="Gene3D" id="3.10.350.10">
    <property type="entry name" value="LysM domain"/>
    <property type="match status" value="1"/>
</dbReference>
<organism evidence="2 3">
    <name type="scientific">Paenibacillus algorifonticola</name>
    <dbReference type="NCBI Taxonomy" id="684063"/>
    <lineage>
        <taxon>Bacteria</taxon>
        <taxon>Bacillati</taxon>
        <taxon>Bacillota</taxon>
        <taxon>Bacilli</taxon>
        <taxon>Bacillales</taxon>
        <taxon>Paenibacillaceae</taxon>
        <taxon>Paenibacillus</taxon>
    </lineage>
</organism>
<dbReference type="Proteomes" id="UP000183410">
    <property type="component" value="Unassembled WGS sequence"/>
</dbReference>
<evidence type="ECO:0000259" key="1">
    <source>
        <dbReference type="PROSITE" id="PS51782"/>
    </source>
</evidence>
<accession>A0A1I2GZ03</accession>
<dbReference type="RefSeq" id="WP_046233669.1">
    <property type="nucleotide sequence ID" value="NZ_FONN01000019.1"/>
</dbReference>
<dbReference type="Pfam" id="PF01476">
    <property type="entry name" value="LysM"/>
    <property type="match status" value="1"/>
</dbReference>
<reference evidence="3" key="1">
    <citation type="submission" date="2016-10" db="EMBL/GenBank/DDBJ databases">
        <authorList>
            <person name="Varghese N."/>
            <person name="Submissions S."/>
        </authorList>
    </citation>
    <scope>NUCLEOTIDE SEQUENCE [LARGE SCALE GENOMIC DNA]</scope>
    <source>
        <strain evidence="3">CGMCC 1.10223</strain>
    </source>
</reference>
<name>A0A1I2GZ03_9BACL</name>
<dbReference type="SMART" id="SM00257">
    <property type="entry name" value="LysM"/>
    <property type="match status" value="1"/>
</dbReference>
<keyword evidence="3" id="KW-1185">Reference proteome</keyword>
<dbReference type="PANTHER" id="PTHR34700:SF4">
    <property type="entry name" value="PHAGE-LIKE ELEMENT PBSX PROTEIN XKDP"/>
    <property type="match status" value="1"/>
</dbReference>
<dbReference type="EMBL" id="FONN01000019">
    <property type="protein sequence ID" value="SFF23184.1"/>
    <property type="molecule type" value="Genomic_DNA"/>
</dbReference>
<sequence>MAYGIWLSWDNKADELQLPVNPSSIEVGEGSNTATYDIEKVGEISVIKSPKLTSYSFDGLFPARNYPFSAAPVLAPMTRRGLKFNPYVYYLEKWRRSKRPIRFVLVTDRYEINTACSIESFTWQESGGSGGDIEYTLTLKRYFFYAATPVEVNQAGDNGETTVTKKEPERANEKVQPKTYTVVKGDTLWIIAKKQLGNGDRWKEIQKLNNISDADLKKLQVGKVLKLP</sequence>
<dbReference type="InterPro" id="IPR052196">
    <property type="entry name" value="Bact_Kbp"/>
</dbReference>
<dbReference type="SUPFAM" id="SSF54106">
    <property type="entry name" value="LysM domain"/>
    <property type="match status" value="1"/>
</dbReference>
<protein>
    <submittedName>
        <fullName evidence="2">LysM domain-containing protein</fullName>
    </submittedName>
</protein>
<dbReference type="InterPro" id="IPR018392">
    <property type="entry name" value="LysM"/>
</dbReference>
<evidence type="ECO:0000313" key="3">
    <source>
        <dbReference type="Proteomes" id="UP000183410"/>
    </source>
</evidence>
<proteinExistence type="predicted"/>
<dbReference type="AlphaFoldDB" id="A0A1I2GZ03"/>
<dbReference type="PROSITE" id="PS51782">
    <property type="entry name" value="LYSM"/>
    <property type="match status" value="1"/>
</dbReference>
<feature type="domain" description="LysM" evidence="1">
    <location>
        <begin position="178"/>
        <end position="227"/>
    </location>
</feature>
<evidence type="ECO:0000313" key="2">
    <source>
        <dbReference type="EMBL" id="SFF23184.1"/>
    </source>
</evidence>
<dbReference type="InterPro" id="IPR036779">
    <property type="entry name" value="LysM_dom_sf"/>
</dbReference>
<dbReference type="PANTHER" id="PTHR34700">
    <property type="entry name" value="POTASSIUM BINDING PROTEIN KBP"/>
    <property type="match status" value="1"/>
</dbReference>
<dbReference type="OrthoDB" id="9800780at2"/>
<gene>
    <name evidence="2" type="ORF">SAMN04487969_11978</name>
</gene>
<dbReference type="CDD" id="cd00118">
    <property type="entry name" value="LysM"/>
    <property type="match status" value="1"/>
</dbReference>